<dbReference type="GO" id="GO:0016491">
    <property type="term" value="F:oxidoreductase activity"/>
    <property type="evidence" value="ECO:0007669"/>
    <property type="project" value="UniProtKB-KW"/>
</dbReference>
<evidence type="ECO:0008006" key="5">
    <source>
        <dbReference type="Google" id="ProtNLM"/>
    </source>
</evidence>
<dbReference type="VEuPathDB" id="FungiDB:jhhlp_007546"/>
<dbReference type="EMBL" id="NLAX01001139">
    <property type="protein sequence ID" value="PKS05717.1"/>
    <property type="molecule type" value="Genomic_DNA"/>
</dbReference>
<dbReference type="InParanoid" id="A0A2N3MZV7"/>
<feature type="region of interest" description="Disordered" evidence="2">
    <location>
        <begin position="265"/>
        <end position="284"/>
    </location>
</feature>
<dbReference type="InterPro" id="IPR052228">
    <property type="entry name" value="Sec_Metab_Biosynth_Oxidored"/>
</dbReference>
<dbReference type="FunCoup" id="A0A2N3MZV7">
    <property type="interactions" value="17"/>
</dbReference>
<dbReference type="Proteomes" id="UP000233524">
    <property type="component" value="Unassembled WGS sequence"/>
</dbReference>
<keyword evidence="1" id="KW-0560">Oxidoreductase</keyword>
<dbReference type="SUPFAM" id="SSF51735">
    <property type="entry name" value="NAD(P)-binding Rossmann-fold domains"/>
    <property type="match status" value="1"/>
</dbReference>
<dbReference type="Gene3D" id="3.40.50.720">
    <property type="entry name" value="NAD(P)-binding Rossmann-like Domain"/>
    <property type="match status" value="1"/>
</dbReference>
<keyword evidence="4" id="KW-1185">Reference proteome</keyword>
<gene>
    <name evidence="3" type="ORF">jhhlp_007546</name>
</gene>
<dbReference type="InterPro" id="IPR002347">
    <property type="entry name" value="SDR_fam"/>
</dbReference>
<reference evidence="3 4" key="1">
    <citation type="journal article" date="2017" name="G3 (Bethesda)">
        <title>First Draft Genome Sequence of the Pathogenic Fungus Lomentospora prolificans (Formerly Scedosporium prolificans).</title>
        <authorList>
            <person name="Luo R."/>
            <person name="Zimin A."/>
            <person name="Workman R."/>
            <person name="Fan Y."/>
            <person name="Pertea G."/>
            <person name="Grossman N."/>
            <person name="Wear M.P."/>
            <person name="Jia B."/>
            <person name="Miller H."/>
            <person name="Casadevall A."/>
            <person name="Timp W."/>
            <person name="Zhang S.X."/>
            <person name="Salzberg S.L."/>
        </authorList>
    </citation>
    <scope>NUCLEOTIDE SEQUENCE [LARGE SCALE GENOMIC DNA]</scope>
    <source>
        <strain evidence="3 4">JHH-5317</strain>
    </source>
</reference>
<sequence>MIPLTEMRASNARISTALPEGLVGVFVGATRGIGATSVKQFAKNARKPRVYIIGRSLASAQEVIDECKALNSEGDYVFMAADVSLIHNVDEVCREVSKKEQAINLLFMTPGTLTMKTETSEKLHYAAALNYYSRTRFILQLLPLLQAASHLRRVVTVFAGTKEGAVDTSDFPGWKASLISARGHFCSMITFSLEILAKKAPEVSFMHVYPGPVKTDLGKDMGGIGMKAFGAVFSLVAPLFCIPFDEAGERETFLATSGRYPPRTVRDAQGVPLSSSNEVAKGTDGKTGTGVYSVGYDGSVLSDATVKLLAKLREEGVPERLWDHTEREFKRVTIGSGA</sequence>
<dbReference type="InterPro" id="IPR036291">
    <property type="entry name" value="NAD(P)-bd_dom_sf"/>
</dbReference>
<dbReference type="PANTHER" id="PTHR47534:SF3">
    <property type="entry name" value="ALCOHOL DEHYDROGENASE-LIKE C-TERMINAL DOMAIN-CONTAINING PROTEIN"/>
    <property type="match status" value="1"/>
</dbReference>
<evidence type="ECO:0000313" key="4">
    <source>
        <dbReference type="Proteomes" id="UP000233524"/>
    </source>
</evidence>
<organism evidence="3 4">
    <name type="scientific">Lomentospora prolificans</name>
    <dbReference type="NCBI Taxonomy" id="41688"/>
    <lineage>
        <taxon>Eukaryota</taxon>
        <taxon>Fungi</taxon>
        <taxon>Dikarya</taxon>
        <taxon>Ascomycota</taxon>
        <taxon>Pezizomycotina</taxon>
        <taxon>Sordariomycetes</taxon>
        <taxon>Hypocreomycetidae</taxon>
        <taxon>Microascales</taxon>
        <taxon>Microascaceae</taxon>
        <taxon>Lomentospora</taxon>
    </lineage>
</organism>
<comment type="caution">
    <text evidence="3">The sequence shown here is derived from an EMBL/GenBank/DDBJ whole genome shotgun (WGS) entry which is preliminary data.</text>
</comment>
<dbReference type="AlphaFoldDB" id="A0A2N3MZV7"/>
<accession>A0A2N3MZV7</accession>
<dbReference type="STRING" id="41688.A0A2N3MZV7"/>
<dbReference type="Pfam" id="PF00106">
    <property type="entry name" value="adh_short"/>
    <property type="match status" value="1"/>
</dbReference>
<name>A0A2N3MZV7_9PEZI</name>
<evidence type="ECO:0000256" key="1">
    <source>
        <dbReference type="ARBA" id="ARBA00023002"/>
    </source>
</evidence>
<dbReference type="OrthoDB" id="2898509at2759"/>
<proteinExistence type="predicted"/>
<dbReference type="PANTHER" id="PTHR47534">
    <property type="entry name" value="YALI0E05731P"/>
    <property type="match status" value="1"/>
</dbReference>
<protein>
    <recommendedName>
        <fullName evidence="5">Ketoreductase (KR) domain-containing protein</fullName>
    </recommendedName>
</protein>
<evidence type="ECO:0000313" key="3">
    <source>
        <dbReference type="EMBL" id="PKS05717.1"/>
    </source>
</evidence>
<evidence type="ECO:0000256" key="2">
    <source>
        <dbReference type="SAM" id="MobiDB-lite"/>
    </source>
</evidence>